<dbReference type="Gene3D" id="3.40.190.150">
    <property type="entry name" value="Bordetella uptake gene, domain 1"/>
    <property type="match status" value="1"/>
</dbReference>
<dbReference type="CDD" id="cd07012">
    <property type="entry name" value="PBP2_Bug_TTT"/>
    <property type="match status" value="1"/>
</dbReference>
<dbReference type="Gene3D" id="3.40.190.10">
    <property type="entry name" value="Periplasmic binding protein-like II"/>
    <property type="match status" value="1"/>
</dbReference>
<gene>
    <name evidence="3" type="ORF">U27_03462</name>
</gene>
<dbReference type="SUPFAM" id="SSF53850">
    <property type="entry name" value="Periplasmic binding protein-like II"/>
    <property type="match status" value="1"/>
</dbReference>
<protein>
    <submittedName>
        <fullName evidence="3">Uncharacterized protein UPF0065</fullName>
    </submittedName>
</protein>
<keyword evidence="2" id="KW-0732">Signal</keyword>
<evidence type="ECO:0000313" key="3">
    <source>
        <dbReference type="EMBL" id="GAK56500.1"/>
    </source>
</evidence>
<dbReference type="InterPro" id="IPR042100">
    <property type="entry name" value="Bug_dom1"/>
</dbReference>
<dbReference type="eggNOG" id="COG3181">
    <property type="taxonomic scope" value="Bacteria"/>
</dbReference>
<feature type="chain" id="PRO_5001755321" evidence="2">
    <location>
        <begin position="26"/>
        <end position="318"/>
    </location>
</feature>
<comment type="similarity">
    <text evidence="1">Belongs to the UPF0065 (bug) family.</text>
</comment>
<reference evidence="3" key="1">
    <citation type="journal article" date="2015" name="PeerJ">
        <title>First genomic representation of candidate bacterial phylum KSB3 points to enhanced environmental sensing as a trigger of wastewater bulking.</title>
        <authorList>
            <person name="Sekiguchi Y."/>
            <person name="Ohashi A."/>
            <person name="Parks D.H."/>
            <person name="Yamauchi T."/>
            <person name="Tyson G.W."/>
            <person name="Hugenholtz P."/>
        </authorList>
    </citation>
    <scope>NUCLEOTIDE SEQUENCE [LARGE SCALE GENOMIC DNA]</scope>
</reference>
<dbReference type="EMBL" id="DF820464">
    <property type="protein sequence ID" value="GAK56500.1"/>
    <property type="molecule type" value="Genomic_DNA"/>
</dbReference>
<accession>A0A081BVZ5</accession>
<evidence type="ECO:0000313" key="4">
    <source>
        <dbReference type="Proteomes" id="UP000030661"/>
    </source>
</evidence>
<evidence type="ECO:0000256" key="2">
    <source>
        <dbReference type="SAM" id="SignalP"/>
    </source>
</evidence>
<name>A0A081BVZ5_VECG1</name>
<dbReference type="PANTHER" id="PTHR42928">
    <property type="entry name" value="TRICARBOXYLATE-BINDING PROTEIN"/>
    <property type="match status" value="1"/>
</dbReference>
<sequence>MKKITLLLVMAICLSLITNIEPAFAKFPEKPITFMIYTAPGGLADITARKLIDVAANHTDATFVALNNPGAGGLVAMKAILQAKPDGYTILLVTQSNIEKVVTTKDAVKLEDFIWLAMLVSEAECIITSTAQEVNTWEQLVADAKAKEGKQVWVGPAAGGRDHVMAMKTWEKAGIQAKWVPFESGGQAMAAVLGGHGVAYVGNPSDILGKPDLKIAALSRETRLEQFPDAPTFKELGVEGLDNEIMWRGIAVHKDTDPEALQFYSELFQKITQDPEWIKFVGAGGADAVYYGPEKFLEIVKENEQESIAYLKKLGLLE</sequence>
<dbReference type="PANTHER" id="PTHR42928:SF5">
    <property type="entry name" value="BLR1237 PROTEIN"/>
    <property type="match status" value="1"/>
</dbReference>
<keyword evidence="4" id="KW-1185">Reference proteome</keyword>
<dbReference type="PIRSF" id="PIRSF017082">
    <property type="entry name" value="YflP"/>
    <property type="match status" value="1"/>
</dbReference>
<dbReference type="Pfam" id="PF03401">
    <property type="entry name" value="TctC"/>
    <property type="match status" value="1"/>
</dbReference>
<dbReference type="HOGENOM" id="CLU_045683_1_2_0"/>
<evidence type="ECO:0000256" key="1">
    <source>
        <dbReference type="ARBA" id="ARBA00006987"/>
    </source>
</evidence>
<feature type="signal peptide" evidence="2">
    <location>
        <begin position="1"/>
        <end position="25"/>
    </location>
</feature>
<dbReference type="InterPro" id="IPR005064">
    <property type="entry name" value="BUG"/>
</dbReference>
<dbReference type="STRING" id="1499967.U27_03462"/>
<dbReference type="Proteomes" id="UP000030661">
    <property type="component" value="Unassembled WGS sequence"/>
</dbReference>
<dbReference type="AlphaFoldDB" id="A0A081BVZ5"/>
<organism evidence="3">
    <name type="scientific">Vecturithrix granuli</name>
    <dbReference type="NCBI Taxonomy" id="1499967"/>
    <lineage>
        <taxon>Bacteria</taxon>
        <taxon>Candidatus Moduliflexota</taxon>
        <taxon>Candidatus Vecturitrichia</taxon>
        <taxon>Candidatus Vecturitrichales</taxon>
        <taxon>Candidatus Vecturitrichaceae</taxon>
        <taxon>Candidatus Vecturithrix</taxon>
    </lineage>
</organism>
<proteinExistence type="inferred from homology"/>